<dbReference type="InterPro" id="IPR013783">
    <property type="entry name" value="Ig-like_fold"/>
</dbReference>
<gene>
    <name evidence="2" type="ORF">DEIGR_200201</name>
</gene>
<accession>A0A100HM90</accession>
<evidence type="ECO:0000313" key="2">
    <source>
        <dbReference type="EMBL" id="GAQ23346.1"/>
    </source>
</evidence>
<evidence type="ECO:0000313" key="3">
    <source>
        <dbReference type="Proteomes" id="UP000056209"/>
    </source>
</evidence>
<dbReference type="AlphaFoldDB" id="A0A100HM90"/>
<proteinExistence type="predicted"/>
<name>A0A100HM90_9DEIO</name>
<dbReference type="InterPro" id="IPR050643">
    <property type="entry name" value="Periplasmic_pilus_chap"/>
</dbReference>
<dbReference type="OrthoDB" id="65700at2"/>
<dbReference type="RefSeq" id="WP_058979134.1">
    <property type="nucleotide sequence ID" value="NZ_BCMS01000002.1"/>
</dbReference>
<dbReference type="Proteomes" id="UP000056209">
    <property type="component" value="Unassembled WGS sequence"/>
</dbReference>
<keyword evidence="3" id="KW-1185">Reference proteome</keyword>
<reference evidence="3" key="1">
    <citation type="submission" date="2015-11" db="EMBL/GenBank/DDBJ databases">
        <title>Draft Genome Sequence of the Radioresistant Bacterium Deinococcus grandis, Isolated from Freshwater Fish in Japan.</title>
        <authorList>
            <person name="Satoh K."/>
            <person name="Onodera T."/>
            <person name="Omoso K."/>
            <person name="Takeda-Yano K."/>
            <person name="Katayama T."/>
            <person name="Oono Y."/>
            <person name="Narumi I."/>
        </authorList>
    </citation>
    <scope>NUCLEOTIDE SEQUENCE [LARGE SCALE GENOMIC DNA]</scope>
    <source>
        <strain evidence="3">ATCC 43672</strain>
    </source>
</reference>
<feature type="chain" id="PRO_5007086650" description="Pili assembly chaperone N-terminal domain-containing protein" evidence="1">
    <location>
        <begin position="24"/>
        <end position="235"/>
    </location>
</feature>
<dbReference type="PANTHER" id="PTHR30251:SF4">
    <property type="entry name" value="SLR1668 PROTEIN"/>
    <property type="match status" value="1"/>
</dbReference>
<evidence type="ECO:0008006" key="4">
    <source>
        <dbReference type="Google" id="ProtNLM"/>
    </source>
</evidence>
<dbReference type="PANTHER" id="PTHR30251">
    <property type="entry name" value="PILUS ASSEMBLY CHAPERONE"/>
    <property type="match status" value="1"/>
</dbReference>
<keyword evidence="1" id="KW-0732">Signal</keyword>
<evidence type="ECO:0000256" key="1">
    <source>
        <dbReference type="SAM" id="SignalP"/>
    </source>
</evidence>
<feature type="signal peptide" evidence="1">
    <location>
        <begin position="1"/>
        <end position="23"/>
    </location>
</feature>
<dbReference type="SUPFAM" id="SSF49354">
    <property type="entry name" value="PapD-like"/>
    <property type="match status" value="1"/>
</dbReference>
<protein>
    <recommendedName>
        <fullName evidence="4">Pili assembly chaperone N-terminal domain-containing protein</fullName>
    </recommendedName>
</protein>
<dbReference type="Gene3D" id="2.60.40.10">
    <property type="entry name" value="Immunoglobulins"/>
    <property type="match status" value="1"/>
</dbReference>
<dbReference type="EMBL" id="BCMS01000002">
    <property type="protein sequence ID" value="GAQ23346.1"/>
    <property type="molecule type" value="Genomic_DNA"/>
</dbReference>
<dbReference type="InterPro" id="IPR008962">
    <property type="entry name" value="PapD-like_sf"/>
</dbReference>
<organism evidence="2 3">
    <name type="scientific">Deinococcus grandis</name>
    <dbReference type="NCBI Taxonomy" id="57498"/>
    <lineage>
        <taxon>Bacteria</taxon>
        <taxon>Thermotogati</taxon>
        <taxon>Deinococcota</taxon>
        <taxon>Deinococci</taxon>
        <taxon>Deinococcales</taxon>
        <taxon>Deinococcaceae</taxon>
        <taxon>Deinococcus</taxon>
    </lineage>
</organism>
<sequence>MRKQVLAVLVVVAALVGVGGAAAAGFVLSPVTMAVNPAESLSTFTTVTNAEEKPVEFTAEVMLWTQKDGKEVLTPARDALVSPMRFKVAPGKSQVVRIALRSTPKVPSVTYRLVLRQELQPEAAPEGRSSVTPRYVFSLPVFVEKLEARPALSVTAQRLDGRVQLVFRNAGSGYAVLRQMQVTAGERRADLGNQYVLPGSTMVVPLPAELSGVPSLVLTGQDADQKVTRVNVNVP</sequence>
<comment type="caution">
    <text evidence="2">The sequence shown here is derived from an EMBL/GenBank/DDBJ whole genome shotgun (WGS) entry which is preliminary data.</text>
</comment>